<evidence type="ECO:0000256" key="12">
    <source>
        <dbReference type="SAM" id="Phobius"/>
    </source>
</evidence>
<evidence type="ECO:0000313" key="15">
    <source>
        <dbReference type="Proteomes" id="UP001269819"/>
    </source>
</evidence>
<evidence type="ECO:0000259" key="13">
    <source>
        <dbReference type="PROSITE" id="PS50198"/>
    </source>
</evidence>
<evidence type="ECO:0000256" key="11">
    <source>
        <dbReference type="PROSITE-ProRule" id="PRU00278"/>
    </source>
</evidence>
<comment type="subcellular location">
    <subcellularLocation>
        <location evidence="1">Cell inner membrane</location>
        <topology evidence="1">Single-pass type II membrane protein</topology>
        <orientation evidence="1">Periplasmic side</orientation>
    </subcellularLocation>
</comment>
<dbReference type="EMBL" id="JAWIIJ010000007">
    <property type="protein sequence ID" value="MDV2079463.1"/>
    <property type="molecule type" value="Genomic_DNA"/>
</dbReference>
<evidence type="ECO:0000256" key="2">
    <source>
        <dbReference type="ARBA" id="ARBA00022475"/>
    </source>
</evidence>
<dbReference type="Pfam" id="PF00639">
    <property type="entry name" value="Rotamase"/>
    <property type="match status" value="1"/>
</dbReference>
<dbReference type="Pfam" id="PF13624">
    <property type="entry name" value="SurA_N_3"/>
    <property type="match status" value="1"/>
</dbReference>
<sequence>MLQDIRENAQGTIAKIIITLLIVSLSIWGMDAIIGGFSGEPEVATVNGEPITEREFNRLVQIESQRQLSQMEEPDPSLLDEDNIRRQVLDNLIQDRILTQDAANQGMSLTDADVDALITQMPEFQVDGTFNREQFMMVVRNLGMGVAEFREFLRKQYVVGQIRSGLAGSGFVAQAAAQQLMSLQNQTRSFRVASIPATAVADSVAVTDEDVQAFYDANGDAFMQPESIDAQYVALSLESLADPDSVSEEEVAALYEKRAEELAAEERRTAHILISGVDDVDATVAEVQEKLAAGEDFAALAETYSADVASAKNGGDLGFAGRGVFADAYEAAMFELAPGEVSEPVQTSFGTHIIKLLDVRDSEVPALAELEADLRRELAVRKADEAYAEARSELADIAYSANDLNEPAEALGLEIREREGVTRDGGMAPFDHAGLVRQLYFEDALKDGYNTEVIDVGDNVSVVARVKAHHPARQLPLEEVAAQIRTRLEAEKTSEALAERATQLIEELESGQSLADIEGITELGIEWQSFDEQPRNTQSVHPAVVGEAFSLGRPAAEEAVYGFASTGGAVAVIALDSVHEGEVDQEGPQFQQIDDFLATLQGQREYTAYQQYLREQAEVDRL</sequence>
<feature type="transmembrane region" description="Helical" evidence="12">
    <location>
        <begin position="12"/>
        <end position="30"/>
    </location>
</feature>
<accession>A0ABU3VYT2</accession>
<keyword evidence="15" id="KW-1185">Reference proteome</keyword>
<dbReference type="PANTHER" id="PTHR47529:SF1">
    <property type="entry name" value="PERIPLASMIC CHAPERONE PPID"/>
    <property type="match status" value="1"/>
</dbReference>
<comment type="similarity">
    <text evidence="8">Belongs to the PpiD chaperone family.</text>
</comment>
<name>A0ABU3VYT2_9GAMM</name>
<dbReference type="InterPro" id="IPR046357">
    <property type="entry name" value="PPIase_dom_sf"/>
</dbReference>
<evidence type="ECO:0000256" key="10">
    <source>
        <dbReference type="ARBA" id="ARBA00042775"/>
    </source>
</evidence>
<dbReference type="PROSITE" id="PS01096">
    <property type="entry name" value="PPIC_PPIASE_1"/>
    <property type="match status" value="1"/>
</dbReference>
<gene>
    <name evidence="14" type="ORF">RYS15_12280</name>
</gene>
<evidence type="ECO:0000256" key="6">
    <source>
        <dbReference type="ARBA" id="ARBA00023136"/>
    </source>
</evidence>
<protein>
    <recommendedName>
        <fullName evidence="9">Periplasmic chaperone PpiD</fullName>
    </recommendedName>
    <alternativeName>
        <fullName evidence="10">Periplasmic folding chaperone</fullName>
    </alternativeName>
</protein>
<comment type="caution">
    <text evidence="14">The sequence shown here is derived from an EMBL/GenBank/DDBJ whole genome shotgun (WGS) entry which is preliminary data.</text>
</comment>
<dbReference type="Proteomes" id="UP001269819">
    <property type="component" value="Unassembled WGS sequence"/>
</dbReference>
<feature type="domain" description="PpiC" evidence="13">
    <location>
        <begin position="264"/>
        <end position="358"/>
    </location>
</feature>
<dbReference type="InterPro" id="IPR000297">
    <property type="entry name" value="PPIase_PpiC"/>
</dbReference>
<dbReference type="Gene3D" id="1.10.4030.10">
    <property type="entry name" value="Porin chaperone SurA, peptide-binding domain"/>
    <property type="match status" value="1"/>
</dbReference>
<evidence type="ECO:0000256" key="8">
    <source>
        <dbReference type="ARBA" id="ARBA00038408"/>
    </source>
</evidence>
<evidence type="ECO:0000256" key="9">
    <source>
        <dbReference type="ARBA" id="ARBA00040743"/>
    </source>
</evidence>
<dbReference type="SUPFAM" id="SSF54534">
    <property type="entry name" value="FKBP-like"/>
    <property type="match status" value="1"/>
</dbReference>
<evidence type="ECO:0000256" key="3">
    <source>
        <dbReference type="ARBA" id="ARBA00022519"/>
    </source>
</evidence>
<evidence type="ECO:0000256" key="4">
    <source>
        <dbReference type="ARBA" id="ARBA00022692"/>
    </source>
</evidence>
<keyword evidence="6 12" id="KW-0472">Membrane</keyword>
<dbReference type="SUPFAM" id="SSF109998">
    <property type="entry name" value="Triger factor/SurA peptide-binding domain-like"/>
    <property type="match status" value="1"/>
</dbReference>
<keyword evidence="5 12" id="KW-1133">Transmembrane helix</keyword>
<dbReference type="Gene3D" id="3.10.50.40">
    <property type="match status" value="1"/>
</dbReference>
<keyword evidence="4 12" id="KW-0812">Transmembrane</keyword>
<evidence type="ECO:0000256" key="5">
    <source>
        <dbReference type="ARBA" id="ARBA00022989"/>
    </source>
</evidence>
<evidence type="ECO:0000256" key="1">
    <source>
        <dbReference type="ARBA" id="ARBA00004382"/>
    </source>
</evidence>
<keyword evidence="2" id="KW-1003">Cell membrane</keyword>
<dbReference type="RefSeq" id="WP_316974010.1">
    <property type="nucleotide sequence ID" value="NZ_JAWIIJ010000007.1"/>
</dbReference>
<dbReference type="PROSITE" id="PS50198">
    <property type="entry name" value="PPIC_PPIASE_2"/>
    <property type="match status" value="1"/>
</dbReference>
<evidence type="ECO:0000256" key="7">
    <source>
        <dbReference type="ARBA" id="ARBA00023186"/>
    </source>
</evidence>
<reference evidence="14 15" key="1">
    <citation type="submission" date="2023-10" db="EMBL/GenBank/DDBJ databases">
        <title>Characteristics and mechanism of a salt-tolerant marine origin heterotrophic nitrifying- aerobic denitrifying bacteria Marinobacter xestospongiae HN1.</title>
        <authorList>
            <person name="Qi R."/>
        </authorList>
    </citation>
    <scope>NUCLEOTIDE SEQUENCE [LARGE SCALE GENOMIC DNA]</scope>
    <source>
        <strain evidence="14 15">HN1</strain>
    </source>
</reference>
<dbReference type="InterPro" id="IPR023058">
    <property type="entry name" value="PPIase_PpiC_CS"/>
</dbReference>
<dbReference type="InterPro" id="IPR027304">
    <property type="entry name" value="Trigger_fact/SurA_dom_sf"/>
</dbReference>
<keyword evidence="7" id="KW-0143">Chaperone</keyword>
<organism evidence="14 15">
    <name type="scientific">Marinobacter xestospongiae</name>
    <dbReference type="NCBI Taxonomy" id="994319"/>
    <lineage>
        <taxon>Bacteria</taxon>
        <taxon>Pseudomonadati</taxon>
        <taxon>Pseudomonadota</taxon>
        <taxon>Gammaproteobacteria</taxon>
        <taxon>Pseudomonadales</taxon>
        <taxon>Marinobacteraceae</taxon>
        <taxon>Marinobacter</taxon>
    </lineage>
</organism>
<keyword evidence="11" id="KW-0697">Rotamase</keyword>
<proteinExistence type="inferred from homology"/>
<keyword evidence="3" id="KW-0997">Cell inner membrane</keyword>
<keyword evidence="11" id="KW-0413">Isomerase</keyword>
<dbReference type="InterPro" id="IPR052029">
    <property type="entry name" value="PpiD_chaperone"/>
</dbReference>
<dbReference type="PANTHER" id="PTHR47529">
    <property type="entry name" value="PEPTIDYL-PROLYL CIS-TRANS ISOMERASE D"/>
    <property type="match status" value="1"/>
</dbReference>
<evidence type="ECO:0000313" key="14">
    <source>
        <dbReference type="EMBL" id="MDV2079463.1"/>
    </source>
</evidence>